<organism evidence="8 9">
    <name type="scientific">Planobispora takensis</name>
    <dbReference type="NCBI Taxonomy" id="1367882"/>
    <lineage>
        <taxon>Bacteria</taxon>
        <taxon>Bacillati</taxon>
        <taxon>Actinomycetota</taxon>
        <taxon>Actinomycetes</taxon>
        <taxon>Streptosporangiales</taxon>
        <taxon>Streptosporangiaceae</taxon>
        <taxon>Planobispora</taxon>
    </lineage>
</organism>
<dbReference type="InterPro" id="IPR001789">
    <property type="entry name" value="Sig_transdc_resp-reg_receiver"/>
</dbReference>
<keyword evidence="3 8" id="KW-0238">DNA-binding</keyword>
<gene>
    <name evidence="8" type="ORF">Pta02_25770</name>
</gene>
<dbReference type="PANTHER" id="PTHR43214:SF24">
    <property type="entry name" value="TRANSCRIPTIONAL REGULATORY PROTEIN NARL-RELATED"/>
    <property type="match status" value="1"/>
</dbReference>
<keyword evidence="9" id="KW-1185">Reference proteome</keyword>
<dbReference type="InterPro" id="IPR058245">
    <property type="entry name" value="NreC/VraR/RcsB-like_REC"/>
</dbReference>
<dbReference type="PANTHER" id="PTHR43214">
    <property type="entry name" value="TWO-COMPONENT RESPONSE REGULATOR"/>
    <property type="match status" value="1"/>
</dbReference>
<name>A0A8J3STX3_9ACTN</name>
<dbReference type="SMART" id="SM00448">
    <property type="entry name" value="REC"/>
    <property type="match status" value="1"/>
</dbReference>
<evidence type="ECO:0000256" key="5">
    <source>
        <dbReference type="PROSITE-ProRule" id="PRU00169"/>
    </source>
</evidence>
<dbReference type="PROSITE" id="PS50110">
    <property type="entry name" value="RESPONSE_REGULATORY"/>
    <property type="match status" value="1"/>
</dbReference>
<dbReference type="Pfam" id="PF00196">
    <property type="entry name" value="GerE"/>
    <property type="match status" value="1"/>
</dbReference>
<evidence type="ECO:0000259" key="6">
    <source>
        <dbReference type="PROSITE" id="PS50043"/>
    </source>
</evidence>
<dbReference type="GO" id="GO:0003677">
    <property type="term" value="F:DNA binding"/>
    <property type="evidence" value="ECO:0007669"/>
    <property type="project" value="UniProtKB-KW"/>
</dbReference>
<protein>
    <submittedName>
        <fullName evidence="8">DNA-binding response regulator</fullName>
    </submittedName>
</protein>
<dbReference type="PRINTS" id="PR00038">
    <property type="entry name" value="HTHLUXR"/>
</dbReference>
<evidence type="ECO:0000256" key="2">
    <source>
        <dbReference type="ARBA" id="ARBA00023015"/>
    </source>
</evidence>
<dbReference type="Proteomes" id="UP000634476">
    <property type="component" value="Unassembled WGS sequence"/>
</dbReference>
<dbReference type="AlphaFoldDB" id="A0A8J3STX3"/>
<dbReference type="CDD" id="cd17535">
    <property type="entry name" value="REC_NarL-like"/>
    <property type="match status" value="1"/>
</dbReference>
<reference evidence="8" key="1">
    <citation type="submission" date="2021-01" db="EMBL/GenBank/DDBJ databases">
        <title>Whole genome shotgun sequence of Planobispora takensis NBRC 109077.</title>
        <authorList>
            <person name="Komaki H."/>
            <person name="Tamura T."/>
        </authorList>
    </citation>
    <scope>NUCLEOTIDE SEQUENCE</scope>
    <source>
        <strain evidence="8">NBRC 109077</strain>
    </source>
</reference>
<sequence>MIKVLIADDQALVRIGLRVLIETEDDLEVAGEAADGREALELARRLRPDVVLMDIRMPGMDGLAALRGILSDPALSGTRVVMLTTFEIDDYIFTALREGASGFLIKDAEPEELLRAVRVVADGGSLLSPSVTRRVIGEFASRRTPVVPHGRLGELTRREREIVGLVGEGLSNDEIAARLMVSPATVRTHVGRAMTKLDARDRARLVVIAYRSGLVR</sequence>
<evidence type="ECO:0000256" key="4">
    <source>
        <dbReference type="ARBA" id="ARBA00023163"/>
    </source>
</evidence>
<dbReference type="InterPro" id="IPR039420">
    <property type="entry name" value="WalR-like"/>
</dbReference>
<evidence type="ECO:0000256" key="3">
    <source>
        <dbReference type="ARBA" id="ARBA00023125"/>
    </source>
</evidence>
<keyword evidence="2" id="KW-0805">Transcription regulation</keyword>
<dbReference type="CDD" id="cd06170">
    <property type="entry name" value="LuxR_C_like"/>
    <property type="match status" value="1"/>
</dbReference>
<accession>A0A8J3STX3</accession>
<keyword evidence="4" id="KW-0804">Transcription</keyword>
<evidence type="ECO:0000256" key="1">
    <source>
        <dbReference type="ARBA" id="ARBA00022553"/>
    </source>
</evidence>
<dbReference type="PROSITE" id="PS00622">
    <property type="entry name" value="HTH_LUXR_1"/>
    <property type="match status" value="1"/>
</dbReference>
<dbReference type="SMART" id="SM00421">
    <property type="entry name" value="HTH_LUXR"/>
    <property type="match status" value="1"/>
</dbReference>
<dbReference type="Pfam" id="PF00072">
    <property type="entry name" value="Response_reg"/>
    <property type="match status" value="1"/>
</dbReference>
<feature type="modified residue" description="4-aspartylphosphate" evidence="5">
    <location>
        <position position="54"/>
    </location>
</feature>
<dbReference type="GO" id="GO:0006355">
    <property type="term" value="P:regulation of DNA-templated transcription"/>
    <property type="evidence" value="ECO:0007669"/>
    <property type="project" value="InterPro"/>
</dbReference>
<dbReference type="SUPFAM" id="SSF46894">
    <property type="entry name" value="C-terminal effector domain of the bipartite response regulators"/>
    <property type="match status" value="1"/>
</dbReference>
<evidence type="ECO:0000313" key="9">
    <source>
        <dbReference type="Proteomes" id="UP000634476"/>
    </source>
</evidence>
<evidence type="ECO:0000259" key="7">
    <source>
        <dbReference type="PROSITE" id="PS50110"/>
    </source>
</evidence>
<dbReference type="GO" id="GO:0000160">
    <property type="term" value="P:phosphorelay signal transduction system"/>
    <property type="evidence" value="ECO:0007669"/>
    <property type="project" value="InterPro"/>
</dbReference>
<evidence type="ECO:0000313" key="8">
    <source>
        <dbReference type="EMBL" id="GII00569.1"/>
    </source>
</evidence>
<feature type="domain" description="Response regulatory" evidence="7">
    <location>
        <begin position="3"/>
        <end position="121"/>
    </location>
</feature>
<dbReference type="RefSeq" id="WP_203874969.1">
    <property type="nucleotide sequence ID" value="NZ_BOOK01000016.1"/>
</dbReference>
<dbReference type="EMBL" id="BOOK01000016">
    <property type="protein sequence ID" value="GII00569.1"/>
    <property type="molecule type" value="Genomic_DNA"/>
</dbReference>
<dbReference type="InterPro" id="IPR016032">
    <property type="entry name" value="Sig_transdc_resp-reg_C-effctor"/>
</dbReference>
<dbReference type="InterPro" id="IPR011006">
    <property type="entry name" value="CheY-like_superfamily"/>
</dbReference>
<comment type="caution">
    <text evidence="8">The sequence shown here is derived from an EMBL/GenBank/DDBJ whole genome shotgun (WGS) entry which is preliminary data.</text>
</comment>
<dbReference type="Gene3D" id="3.40.50.2300">
    <property type="match status" value="1"/>
</dbReference>
<dbReference type="SUPFAM" id="SSF52172">
    <property type="entry name" value="CheY-like"/>
    <property type="match status" value="1"/>
</dbReference>
<feature type="domain" description="HTH luxR-type" evidence="6">
    <location>
        <begin position="148"/>
        <end position="213"/>
    </location>
</feature>
<keyword evidence="1 5" id="KW-0597">Phosphoprotein</keyword>
<proteinExistence type="predicted"/>
<dbReference type="PROSITE" id="PS50043">
    <property type="entry name" value="HTH_LUXR_2"/>
    <property type="match status" value="1"/>
</dbReference>
<dbReference type="InterPro" id="IPR000792">
    <property type="entry name" value="Tscrpt_reg_LuxR_C"/>
</dbReference>